<dbReference type="GO" id="GO:0004252">
    <property type="term" value="F:serine-type endopeptidase activity"/>
    <property type="evidence" value="ECO:0007669"/>
    <property type="project" value="InterPro"/>
</dbReference>
<gene>
    <name evidence="8" type="ORF">LSINAPIS_LOCUS15379</name>
</gene>
<organism evidence="8 9">
    <name type="scientific">Leptidea sinapis</name>
    <dbReference type="NCBI Taxonomy" id="189913"/>
    <lineage>
        <taxon>Eukaryota</taxon>
        <taxon>Metazoa</taxon>
        <taxon>Ecdysozoa</taxon>
        <taxon>Arthropoda</taxon>
        <taxon>Hexapoda</taxon>
        <taxon>Insecta</taxon>
        <taxon>Pterygota</taxon>
        <taxon>Neoptera</taxon>
        <taxon>Endopterygota</taxon>
        <taxon>Lepidoptera</taxon>
        <taxon>Glossata</taxon>
        <taxon>Ditrysia</taxon>
        <taxon>Papilionoidea</taxon>
        <taxon>Pieridae</taxon>
        <taxon>Dismorphiinae</taxon>
        <taxon>Leptidea</taxon>
    </lineage>
</organism>
<evidence type="ECO:0000256" key="5">
    <source>
        <dbReference type="ARBA" id="ARBA00022825"/>
    </source>
</evidence>
<name>A0A5E4R5R2_9NEOP</name>
<dbReference type="GO" id="GO:0006508">
    <property type="term" value="P:proteolysis"/>
    <property type="evidence" value="ECO:0007669"/>
    <property type="project" value="UniProtKB-KW"/>
</dbReference>
<comment type="similarity">
    <text evidence="2">Belongs to the peptidase S1 family.</text>
</comment>
<reference evidence="8 9" key="1">
    <citation type="submission" date="2017-07" db="EMBL/GenBank/DDBJ databases">
        <authorList>
            <person name="Talla V."/>
            <person name="Backstrom N."/>
        </authorList>
    </citation>
    <scope>NUCLEOTIDE SEQUENCE [LARGE SCALE GENOMIC DNA]</scope>
</reference>
<dbReference type="GO" id="GO:0005576">
    <property type="term" value="C:extracellular region"/>
    <property type="evidence" value="ECO:0007669"/>
    <property type="project" value="UniProtKB-SubCell"/>
</dbReference>
<dbReference type="FunFam" id="2.40.10.10:FF:000036">
    <property type="entry name" value="Trypsin beta"/>
    <property type="match status" value="1"/>
</dbReference>
<dbReference type="SUPFAM" id="SSF50494">
    <property type="entry name" value="Trypsin-like serine proteases"/>
    <property type="match status" value="1"/>
</dbReference>
<dbReference type="EMBL" id="FZQP02007047">
    <property type="protein sequence ID" value="VVD05930.1"/>
    <property type="molecule type" value="Genomic_DNA"/>
</dbReference>
<dbReference type="Proteomes" id="UP000324832">
    <property type="component" value="Unassembled WGS sequence"/>
</dbReference>
<feature type="domain" description="Peptidase S1" evidence="7">
    <location>
        <begin position="53"/>
        <end position="208"/>
    </location>
</feature>
<evidence type="ECO:0000256" key="4">
    <source>
        <dbReference type="ARBA" id="ARBA00022801"/>
    </source>
</evidence>
<dbReference type="CDD" id="cd00190">
    <property type="entry name" value="Tryp_SPc"/>
    <property type="match status" value="1"/>
</dbReference>
<keyword evidence="4" id="KW-0378">Hydrolase</keyword>
<accession>A0A5E4R5R2</accession>
<dbReference type="InterPro" id="IPR050430">
    <property type="entry name" value="Peptidase_S1"/>
</dbReference>
<dbReference type="InterPro" id="IPR001254">
    <property type="entry name" value="Trypsin_dom"/>
</dbReference>
<evidence type="ECO:0000256" key="3">
    <source>
        <dbReference type="ARBA" id="ARBA00022670"/>
    </source>
</evidence>
<dbReference type="InterPro" id="IPR043504">
    <property type="entry name" value="Peptidase_S1_PA_chymotrypsin"/>
</dbReference>
<protein>
    <recommendedName>
        <fullName evidence="7">Peptidase S1 domain-containing protein</fullName>
    </recommendedName>
</protein>
<dbReference type="PROSITE" id="PS50240">
    <property type="entry name" value="TRYPSIN_DOM"/>
    <property type="match status" value="1"/>
</dbReference>
<sequence>VYSDADNNIENRILGGHKVSIKDYPYQVHITAEKNGKNREKVMDEPSMPGIYVYHPNYNDSTSDYDIAIIELTNNNITYTPKKQPTTLPKSGTEVRAGTNTTVSGWGYIKPNGPYSNDLRAVTLKVYPLQYCAIYYGSLVTERHICAGSDEPDQNSCQGDAGGPLVITSDKVQVGVVSGGLGCESGVPKIYTNLAYRGISDFISKYTGGS</sequence>
<dbReference type="PANTHER" id="PTHR24276:SF91">
    <property type="entry name" value="AT26814P-RELATED"/>
    <property type="match status" value="1"/>
</dbReference>
<evidence type="ECO:0000256" key="2">
    <source>
        <dbReference type="ARBA" id="ARBA00007664"/>
    </source>
</evidence>
<dbReference type="InterPro" id="IPR001314">
    <property type="entry name" value="Peptidase_S1A"/>
</dbReference>
<dbReference type="SMART" id="SM00020">
    <property type="entry name" value="Tryp_SPc"/>
    <property type="match status" value="1"/>
</dbReference>
<evidence type="ECO:0000313" key="8">
    <source>
        <dbReference type="EMBL" id="VVD05930.1"/>
    </source>
</evidence>
<keyword evidence="3" id="KW-0645">Protease</keyword>
<proteinExistence type="inferred from homology"/>
<dbReference type="PRINTS" id="PR00722">
    <property type="entry name" value="CHYMOTRYPSIN"/>
</dbReference>
<evidence type="ECO:0000313" key="9">
    <source>
        <dbReference type="Proteomes" id="UP000324832"/>
    </source>
</evidence>
<comment type="subcellular location">
    <subcellularLocation>
        <location evidence="1">Secreted</location>
        <location evidence="1">Extracellular space</location>
    </subcellularLocation>
</comment>
<dbReference type="Pfam" id="PF00089">
    <property type="entry name" value="Trypsin"/>
    <property type="match status" value="1"/>
</dbReference>
<dbReference type="AlphaFoldDB" id="A0A5E4R5R2"/>
<dbReference type="PANTHER" id="PTHR24276">
    <property type="entry name" value="POLYSERASE-RELATED"/>
    <property type="match status" value="1"/>
</dbReference>
<evidence type="ECO:0000256" key="1">
    <source>
        <dbReference type="ARBA" id="ARBA00004239"/>
    </source>
</evidence>
<feature type="non-terminal residue" evidence="8">
    <location>
        <position position="1"/>
    </location>
</feature>
<evidence type="ECO:0000256" key="6">
    <source>
        <dbReference type="ARBA" id="ARBA00023157"/>
    </source>
</evidence>
<keyword evidence="9" id="KW-1185">Reference proteome</keyword>
<dbReference type="Gene3D" id="2.40.10.10">
    <property type="entry name" value="Trypsin-like serine proteases"/>
    <property type="match status" value="1"/>
</dbReference>
<keyword evidence="5" id="KW-0720">Serine protease</keyword>
<keyword evidence="6" id="KW-1015">Disulfide bond</keyword>
<evidence type="ECO:0000259" key="7">
    <source>
        <dbReference type="PROSITE" id="PS50240"/>
    </source>
</evidence>
<dbReference type="InterPro" id="IPR009003">
    <property type="entry name" value="Peptidase_S1_PA"/>
</dbReference>